<keyword evidence="3" id="KW-0539">Nucleus</keyword>
<dbReference type="KEGG" id="rsz:130510664"/>
<accession>A0A9W3DHA4</accession>
<dbReference type="AlphaFoldDB" id="A0A9W3DHA4"/>
<reference evidence="6" key="2">
    <citation type="submission" date="2025-08" db="UniProtKB">
        <authorList>
            <consortium name="RefSeq"/>
        </authorList>
    </citation>
    <scope>IDENTIFICATION</scope>
    <source>
        <tissue evidence="6">Leaf</tissue>
    </source>
</reference>
<proteinExistence type="predicted"/>
<protein>
    <submittedName>
        <fullName evidence="6">Uncharacterized protein LOC130510664</fullName>
    </submittedName>
</protein>
<dbReference type="InterPro" id="IPR051358">
    <property type="entry name" value="TF_AMS/ICE1/BHLH6-like"/>
</dbReference>
<dbReference type="GO" id="GO:0005634">
    <property type="term" value="C:nucleus"/>
    <property type="evidence" value="ECO:0007669"/>
    <property type="project" value="UniProtKB-SubCell"/>
</dbReference>
<dbReference type="Pfam" id="PF22754">
    <property type="entry name" value="bHLH-TF_ACT-like_plant"/>
    <property type="match status" value="1"/>
</dbReference>
<feature type="domain" description="Plant bHLH transcription factor ACT-like" evidence="4">
    <location>
        <begin position="68"/>
        <end position="145"/>
    </location>
</feature>
<dbReference type="GeneID" id="130510664"/>
<keyword evidence="2" id="KW-0238">DNA-binding</keyword>
<sequence length="186" mass="20664">MVSRNKNDSSMREKFQLLRSVTNSHAESETSIIADASKYIKKLKKKVKEINNGTTSEQYFCDPTDPMVIVETLENGFLINITSRKNDGGMLVCLLEAFEDLGLEVVEATVSCTDSFSMHAVGSSNNDDGERMDAEAVKQAVEVAVRTWSDGHDPKCIMLRIGYPIKDRAFVIIISSQSQYIGCHSM</sequence>
<evidence type="ECO:0000259" key="4">
    <source>
        <dbReference type="Pfam" id="PF22754"/>
    </source>
</evidence>
<evidence type="ECO:0000256" key="3">
    <source>
        <dbReference type="ARBA" id="ARBA00023242"/>
    </source>
</evidence>
<comment type="subcellular location">
    <subcellularLocation>
        <location evidence="1">Nucleus</location>
    </subcellularLocation>
</comment>
<dbReference type="InterPro" id="IPR054502">
    <property type="entry name" value="bHLH-TF_ACT-like_plant"/>
</dbReference>
<evidence type="ECO:0000313" key="5">
    <source>
        <dbReference type="Proteomes" id="UP000504610"/>
    </source>
</evidence>
<gene>
    <name evidence="6" type="primary">LOC130510664</name>
</gene>
<evidence type="ECO:0000256" key="1">
    <source>
        <dbReference type="ARBA" id="ARBA00004123"/>
    </source>
</evidence>
<evidence type="ECO:0000313" key="6">
    <source>
        <dbReference type="RefSeq" id="XP_056863185.1"/>
    </source>
</evidence>
<dbReference type="Proteomes" id="UP000504610">
    <property type="component" value="Chromosome 4"/>
</dbReference>
<evidence type="ECO:0000256" key="2">
    <source>
        <dbReference type="ARBA" id="ARBA00023125"/>
    </source>
</evidence>
<keyword evidence="5" id="KW-1185">Reference proteome</keyword>
<organism evidence="5 6">
    <name type="scientific">Raphanus sativus</name>
    <name type="common">Radish</name>
    <name type="synonym">Raphanus raphanistrum var. sativus</name>
    <dbReference type="NCBI Taxonomy" id="3726"/>
    <lineage>
        <taxon>Eukaryota</taxon>
        <taxon>Viridiplantae</taxon>
        <taxon>Streptophyta</taxon>
        <taxon>Embryophyta</taxon>
        <taxon>Tracheophyta</taxon>
        <taxon>Spermatophyta</taxon>
        <taxon>Magnoliopsida</taxon>
        <taxon>eudicotyledons</taxon>
        <taxon>Gunneridae</taxon>
        <taxon>Pentapetalae</taxon>
        <taxon>rosids</taxon>
        <taxon>malvids</taxon>
        <taxon>Brassicales</taxon>
        <taxon>Brassicaceae</taxon>
        <taxon>Brassiceae</taxon>
        <taxon>Raphanus</taxon>
    </lineage>
</organism>
<dbReference type="PANTHER" id="PTHR31945">
    <property type="entry name" value="TRANSCRIPTION FACTOR SCREAM2-RELATED"/>
    <property type="match status" value="1"/>
</dbReference>
<dbReference type="RefSeq" id="XP_056863185.1">
    <property type="nucleotide sequence ID" value="XM_057007205.1"/>
</dbReference>
<dbReference type="OrthoDB" id="1068464at2759"/>
<name>A0A9W3DHA4_RAPSA</name>
<dbReference type="GO" id="GO:0003700">
    <property type="term" value="F:DNA-binding transcription factor activity"/>
    <property type="evidence" value="ECO:0007669"/>
    <property type="project" value="TreeGrafter"/>
</dbReference>
<dbReference type="GO" id="GO:0043565">
    <property type="term" value="F:sequence-specific DNA binding"/>
    <property type="evidence" value="ECO:0007669"/>
    <property type="project" value="TreeGrafter"/>
</dbReference>
<reference evidence="5" key="1">
    <citation type="journal article" date="2019" name="Database">
        <title>The radish genome database (RadishGD): an integrated information resource for radish genomics.</title>
        <authorList>
            <person name="Yu H.J."/>
            <person name="Baek S."/>
            <person name="Lee Y.J."/>
            <person name="Cho A."/>
            <person name="Mun J.H."/>
        </authorList>
    </citation>
    <scope>NUCLEOTIDE SEQUENCE [LARGE SCALE GENOMIC DNA]</scope>
    <source>
        <strain evidence="5">cv. WK10039</strain>
    </source>
</reference>
<dbReference type="PANTHER" id="PTHR31945:SF88">
    <property type="entry name" value="ACT DOMAIN-CONTAINING PROTEIN"/>
    <property type="match status" value="1"/>
</dbReference>